<sequence length="299" mass="34934">MAYRFRRKDKTVETGIRRIAREQIDKAIASIDSEDDDAEIIHAIRKRCKKLRALLRLVGPSFPKFQKENRIFADTSDLVGDLRHPDLMERTYRQLVKTYNKELNCKSFLLIGENIKAQREADLSRMDIDARLAACRNRFREASKRVAYWHLEEEGWEALSAGVLGVYERACAALDATKSDNGNAYYELRKWMKYHRHHMRILRPIAPTVFAERAKHARKLTKLLAGHNNLLLFEDRLRSEPATYGADEDIEAILILARRQRIVQDAEISRAAHKLLQYEPDDLSRKWGKMWAEWADKSQ</sequence>
<dbReference type="RefSeq" id="WP_120323030.1">
    <property type="nucleotide sequence ID" value="NZ_RAPF01000001.1"/>
</dbReference>
<dbReference type="Gene3D" id="1.40.20.10">
    <property type="entry name" value="CHAD domain"/>
    <property type="match status" value="1"/>
</dbReference>
<keyword evidence="3" id="KW-1185">Reference proteome</keyword>
<gene>
    <name evidence="2" type="ORF">D6851_01115</name>
</gene>
<dbReference type="Pfam" id="PF05235">
    <property type="entry name" value="CHAD"/>
    <property type="match status" value="1"/>
</dbReference>
<dbReference type="InterPro" id="IPR038186">
    <property type="entry name" value="CHAD_dom_sf"/>
</dbReference>
<dbReference type="AlphaFoldDB" id="A0A420ER04"/>
<dbReference type="EMBL" id="RAPF01000001">
    <property type="protein sequence ID" value="RKF23126.1"/>
    <property type="molecule type" value="Genomic_DNA"/>
</dbReference>
<accession>A0A420ER04</accession>
<dbReference type="OrthoDB" id="9810907at2"/>
<organism evidence="2 3">
    <name type="scientific">Altericroceibacterium spongiae</name>
    <dbReference type="NCBI Taxonomy" id="2320269"/>
    <lineage>
        <taxon>Bacteria</taxon>
        <taxon>Pseudomonadati</taxon>
        <taxon>Pseudomonadota</taxon>
        <taxon>Alphaproteobacteria</taxon>
        <taxon>Sphingomonadales</taxon>
        <taxon>Erythrobacteraceae</taxon>
        <taxon>Altericroceibacterium</taxon>
    </lineage>
</organism>
<comment type="caution">
    <text evidence="2">The sequence shown here is derived from an EMBL/GenBank/DDBJ whole genome shotgun (WGS) entry which is preliminary data.</text>
</comment>
<feature type="domain" description="CHAD" evidence="1">
    <location>
        <begin position="9"/>
        <end position="288"/>
    </location>
</feature>
<dbReference type="PROSITE" id="PS51708">
    <property type="entry name" value="CHAD"/>
    <property type="match status" value="1"/>
</dbReference>
<evidence type="ECO:0000313" key="2">
    <source>
        <dbReference type="EMBL" id="RKF23126.1"/>
    </source>
</evidence>
<name>A0A420ER04_9SPHN</name>
<protein>
    <submittedName>
        <fullName evidence="2">CHAD domain-containing protein</fullName>
    </submittedName>
</protein>
<proteinExistence type="predicted"/>
<dbReference type="InterPro" id="IPR007899">
    <property type="entry name" value="CHAD_dom"/>
</dbReference>
<reference evidence="2 3" key="1">
    <citation type="submission" date="2018-09" db="EMBL/GenBank/DDBJ databases">
        <title>Altererythrobacter spongiae sp. nov., isolated from a marine sponge.</title>
        <authorList>
            <person name="Zhuang L."/>
            <person name="Luo L."/>
        </authorList>
    </citation>
    <scope>NUCLEOTIDE SEQUENCE [LARGE SCALE GENOMIC DNA]</scope>
    <source>
        <strain evidence="2 3">HN-Y73</strain>
    </source>
</reference>
<evidence type="ECO:0000313" key="3">
    <source>
        <dbReference type="Proteomes" id="UP000284395"/>
    </source>
</evidence>
<dbReference type="SMART" id="SM00880">
    <property type="entry name" value="CHAD"/>
    <property type="match status" value="1"/>
</dbReference>
<evidence type="ECO:0000259" key="1">
    <source>
        <dbReference type="PROSITE" id="PS51708"/>
    </source>
</evidence>
<dbReference type="Proteomes" id="UP000284395">
    <property type="component" value="Unassembled WGS sequence"/>
</dbReference>